<dbReference type="Gene3D" id="3.80.10.10">
    <property type="entry name" value="Ribonuclease Inhibitor"/>
    <property type="match status" value="2"/>
</dbReference>
<dbReference type="GO" id="GO:0031146">
    <property type="term" value="P:SCF-dependent proteasomal ubiquitin-dependent protein catabolic process"/>
    <property type="evidence" value="ECO:0007669"/>
    <property type="project" value="TreeGrafter"/>
</dbReference>
<organism evidence="1 2">
    <name type="scientific">Frankliniella occidentalis</name>
    <name type="common">Western flower thrips</name>
    <name type="synonym">Euthrips occidentalis</name>
    <dbReference type="NCBI Taxonomy" id="133901"/>
    <lineage>
        <taxon>Eukaryota</taxon>
        <taxon>Metazoa</taxon>
        <taxon>Ecdysozoa</taxon>
        <taxon>Arthropoda</taxon>
        <taxon>Hexapoda</taxon>
        <taxon>Insecta</taxon>
        <taxon>Pterygota</taxon>
        <taxon>Neoptera</taxon>
        <taxon>Paraneoptera</taxon>
        <taxon>Thysanoptera</taxon>
        <taxon>Terebrantia</taxon>
        <taxon>Thripoidea</taxon>
        <taxon>Thripidae</taxon>
        <taxon>Frankliniella</taxon>
    </lineage>
</organism>
<evidence type="ECO:0000313" key="2">
    <source>
        <dbReference type="RefSeq" id="XP_052122694.1"/>
    </source>
</evidence>
<dbReference type="AlphaFoldDB" id="A0A9C6U427"/>
<dbReference type="Proteomes" id="UP000504606">
    <property type="component" value="Unplaced"/>
</dbReference>
<proteinExistence type="predicted"/>
<dbReference type="SUPFAM" id="SSF52047">
    <property type="entry name" value="RNI-like"/>
    <property type="match status" value="1"/>
</dbReference>
<gene>
    <name evidence="2" type="primary">LOC113201906</name>
</gene>
<dbReference type="PANTHER" id="PTHR13318:SF95">
    <property type="entry name" value="F-BOX PROTEIN YLR352W"/>
    <property type="match status" value="1"/>
</dbReference>
<dbReference type="KEGG" id="foc:113201906"/>
<protein>
    <submittedName>
        <fullName evidence="2">F-box/LRR-repeat protein 7 isoform X1</fullName>
    </submittedName>
</protein>
<dbReference type="SMART" id="SM00367">
    <property type="entry name" value="LRR_CC"/>
    <property type="match status" value="4"/>
</dbReference>
<dbReference type="PANTHER" id="PTHR13318">
    <property type="entry name" value="PARTNER OF PAIRED, ISOFORM B-RELATED"/>
    <property type="match status" value="1"/>
</dbReference>
<accession>A0A9C6U427</accession>
<dbReference type="GO" id="GO:0019005">
    <property type="term" value="C:SCF ubiquitin ligase complex"/>
    <property type="evidence" value="ECO:0007669"/>
    <property type="project" value="TreeGrafter"/>
</dbReference>
<dbReference type="InterPro" id="IPR006553">
    <property type="entry name" value="Leu-rich_rpt_Cys-con_subtyp"/>
</dbReference>
<name>A0A9C6U427_FRAOC</name>
<reference evidence="2" key="1">
    <citation type="submission" date="2025-08" db="UniProtKB">
        <authorList>
            <consortium name="RefSeq"/>
        </authorList>
    </citation>
    <scope>IDENTIFICATION</scope>
    <source>
        <tissue evidence="2">Whole organism</tissue>
    </source>
</reference>
<dbReference type="GeneID" id="113201906"/>
<dbReference type="OrthoDB" id="63112at2759"/>
<keyword evidence="1" id="KW-1185">Reference proteome</keyword>
<dbReference type="RefSeq" id="XP_052122694.1">
    <property type="nucleotide sequence ID" value="XM_052266734.1"/>
</dbReference>
<evidence type="ECO:0000313" key="1">
    <source>
        <dbReference type="Proteomes" id="UP000504606"/>
    </source>
</evidence>
<sequence length="521" mass="59271">MPRKKSPGSLQDLALKSIRHVVLTVGQQMIRSIADSPEGRLESETVMLQNSIERLNEALFANVPWYLFDRMSQVVLETVHELIIETRAYFDNCLPISVFVARMNIVVKMTLVAIHPQLKSIDFSAWPKVMRNILYQNLFKMTGLEILNLGSGSGGWETSDIEKSILSGVIQMKYLVSLCLCFDCTDHILSVVGQNCTLLQKLDVTSSRSVTDRSVSSLLNCSKLKQLLLYRTSVSTEGYAILLSDLPYLEDLGRCDEFGYILERIRINGKFQGPFNLRSFQSRDVTTSHLHLLVSMCPQVTHVSIFHDERISDLTVLSNLDQLTELKLLSCDFFSDNIKPLLEAKGSNLTWLHLEHVEEIDLNALIYISQYCPLLKKLVLYNCEFLDHTSISLRTLHIPPFRHLERITCIADCAQTHLEFLLSNCFNIRFIQLGSSTGIGDAIMAKVLAANPMKKLEELRILYSDDLSMRTVSLLMTHCENLRVLSELESWEGITKRELAAFRSEIQEKNIDLDIRPTLSY</sequence>
<dbReference type="InterPro" id="IPR032675">
    <property type="entry name" value="LRR_dom_sf"/>
</dbReference>